<dbReference type="PANTHER" id="PTHR46082:SF11">
    <property type="entry name" value="AAA+ ATPASE DOMAIN-CONTAINING PROTEIN-RELATED"/>
    <property type="match status" value="1"/>
</dbReference>
<dbReference type="PANTHER" id="PTHR46082">
    <property type="entry name" value="ATP/GTP-BINDING PROTEIN-RELATED"/>
    <property type="match status" value="1"/>
</dbReference>
<proteinExistence type="predicted"/>
<gene>
    <name evidence="1" type="ORF">BDW42DRAFT_180869</name>
</gene>
<sequence>MEYLFGLFGKRLNTSRLSEEQYTIGIICAHDKEMLAAQCLLDENHGEINGPHPNDPNMYILGRLSEHNVVLYNIPIERGVHFAATAFNHMLATFRNLKCNVLLGTGAGVPSQKNDIRLGDVVVGVPDTKDGGLVQHQASNVIESGGHELTGSPTHFPDFMLNALLAVESYHEAMGSKIPKFLDEMIERHPEMKARGYGYDQTRLDIGGRKIPRYVRPNAAPIVHRGRIAAGSQVCIKDGQSIDYWGDERNVLCFEKEGAYPTSRVPSVSIRGISKYCDSQEDTDWEEYAAAVAAGFAKELLTAVM</sequence>
<reference evidence="2" key="1">
    <citation type="submission" date="2017-12" db="EMBL/GenBank/DDBJ databases">
        <authorList>
            <consortium name="DOE Joint Genome Institute"/>
            <person name="Mondo S.J."/>
            <person name="Kjaerbolling I."/>
            <person name="Vesth T.C."/>
            <person name="Frisvad J.C."/>
            <person name="Nybo J.L."/>
            <person name="Theobald S."/>
            <person name="Kuo A."/>
            <person name="Bowyer P."/>
            <person name="Matsuda Y."/>
            <person name="Lyhne E.K."/>
            <person name="Kogle M.E."/>
            <person name="Clum A."/>
            <person name="Lipzen A."/>
            <person name="Salamov A."/>
            <person name="Ngan C.Y."/>
            <person name="Daum C."/>
            <person name="Chiniquy J."/>
            <person name="Barry K."/>
            <person name="LaButti K."/>
            <person name="Haridas S."/>
            <person name="Simmons B.A."/>
            <person name="Magnuson J.K."/>
            <person name="Mortensen U.H."/>
            <person name="Larsen T.O."/>
            <person name="Grigoriev I.V."/>
            <person name="Baker S.E."/>
            <person name="Andersen M.R."/>
            <person name="Nordberg H.P."/>
            <person name="Cantor M.N."/>
            <person name="Hua S.X."/>
        </authorList>
    </citation>
    <scope>NUCLEOTIDE SEQUENCE [LARGE SCALE GENOMIC DNA]</scope>
    <source>
        <strain evidence="2">IBT 19404</strain>
    </source>
</reference>
<dbReference type="Gene3D" id="3.40.50.1580">
    <property type="entry name" value="Nucleoside phosphorylase domain"/>
    <property type="match status" value="1"/>
</dbReference>
<dbReference type="GO" id="GO:0003824">
    <property type="term" value="F:catalytic activity"/>
    <property type="evidence" value="ECO:0007669"/>
    <property type="project" value="InterPro"/>
</dbReference>
<protein>
    <submittedName>
        <fullName evidence="1">Nucleoside phosphorylase domain-containing protein</fullName>
    </submittedName>
</protein>
<evidence type="ECO:0000313" key="1">
    <source>
        <dbReference type="EMBL" id="PLN75333.1"/>
    </source>
</evidence>
<accession>A0A2J5HEW9</accession>
<name>A0A2J5HEW9_9EURO</name>
<dbReference type="Proteomes" id="UP000235023">
    <property type="component" value="Unassembled WGS sequence"/>
</dbReference>
<keyword evidence="2" id="KW-1185">Reference proteome</keyword>
<dbReference type="InterPro" id="IPR035994">
    <property type="entry name" value="Nucleoside_phosphorylase_sf"/>
</dbReference>
<dbReference type="EMBL" id="KZ559653">
    <property type="protein sequence ID" value="PLN75333.1"/>
    <property type="molecule type" value="Genomic_DNA"/>
</dbReference>
<dbReference type="InterPro" id="IPR053137">
    <property type="entry name" value="NLR-like"/>
</dbReference>
<dbReference type="GO" id="GO:0009116">
    <property type="term" value="P:nucleoside metabolic process"/>
    <property type="evidence" value="ECO:0007669"/>
    <property type="project" value="InterPro"/>
</dbReference>
<dbReference type="OrthoDB" id="1577640at2759"/>
<dbReference type="AlphaFoldDB" id="A0A2J5HEW9"/>
<organism evidence="1 2">
    <name type="scientific">Aspergillus taichungensis</name>
    <dbReference type="NCBI Taxonomy" id="482145"/>
    <lineage>
        <taxon>Eukaryota</taxon>
        <taxon>Fungi</taxon>
        <taxon>Dikarya</taxon>
        <taxon>Ascomycota</taxon>
        <taxon>Pezizomycotina</taxon>
        <taxon>Eurotiomycetes</taxon>
        <taxon>Eurotiomycetidae</taxon>
        <taxon>Eurotiales</taxon>
        <taxon>Aspergillaceae</taxon>
        <taxon>Aspergillus</taxon>
        <taxon>Aspergillus subgen. Circumdati</taxon>
    </lineage>
</organism>
<evidence type="ECO:0000313" key="2">
    <source>
        <dbReference type="Proteomes" id="UP000235023"/>
    </source>
</evidence>
<dbReference type="SUPFAM" id="SSF53167">
    <property type="entry name" value="Purine and uridine phosphorylases"/>
    <property type="match status" value="1"/>
</dbReference>